<comment type="caution">
    <text evidence="1">The sequence shown here is derived from an EMBL/GenBank/DDBJ whole genome shotgun (WGS) entry which is preliminary data.</text>
</comment>
<dbReference type="AlphaFoldDB" id="A0A316H2F3"/>
<accession>A0A316H2F3</accession>
<organism evidence="1 2">
    <name type="scientific">Mucilaginibacter oryzae</name>
    <dbReference type="NCBI Taxonomy" id="468058"/>
    <lineage>
        <taxon>Bacteria</taxon>
        <taxon>Pseudomonadati</taxon>
        <taxon>Bacteroidota</taxon>
        <taxon>Sphingobacteriia</taxon>
        <taxon>Sphingobacteriales</taxon>
        <taxon>Sphingobacteriaceae</taxon>
        <taxon>Mucilaginibacter</taxon>
    </lineage>
</organism>
<proteinExistence type="predicted"/>
<dbReference type="EMBL" id="QGHA01000011">
    <property type="protein sequence ID" value="PWK72909.1"/>
    <property type="molecule type" value="Genomic_DNA"/>
</dbReference>
<evidence type="ECO:0000313" key="1">
    <source>
        <dbReference type="EMBL" id="PWK72909.1"/>
    </source>
</evidence>
<dbReference type="Proteomes" id="UP000245678">
    <property type="component" value="Unassembled WGS sequence"/>
</dbReference>
<protein>
    <submittedName>
        <fullName evidence="1">Uncharacterized protein</fullName>
    </submittedName>
</protein>
<keyword evidence="2" id="KW-1185">Reference proteome</keyword>
<reference evidence="1 2" key="1">
    <citation type="submission" date="2018-05" db="EMBL/GenBank/DDBJ databases">
        <title>Genomic Encyclopedia of Archaeal and Bacterial Type Strains, Phase II (KMG-II): from individual species to whole genera.</title>
        <authorList>
            <person name="Goeker M."/>
        </authorList>
    </citation>
    <scope>NUCLEOTIDE SEQUENCE [LARGE SCALE GENOMIC DNA]</scope>
    <source>
        <strain evidence="1 2">DSM 19975</strain>
    </source>
</reference>
<evidence type="ECO:0000313" key="2">
    <source>
        <dbReference type="Proteomes" id="UP000245678"/>
    </source>
</evidence>
<name>A0A316H2F3_9SPHI</name>
<sequence length="53" mass="5789">MNNQKLALPKKNVSKIYSMVAKSRKGSDTITTTTSQGDPTNTCTTILTTTHFI</sequence>
<gene>
    <name evidence="1" type="ORF">LX99_04239</name>
</gene>